<comment type="caution">
    <text evidence="1">The sequence shown here is derived from an EMBL/GenBank/DDBJ whole genome shotgun (WGS) entry which is preliminary data.</text>
</comment>
<keyword evidence="2" id="KW-1185">Reference proteome</keyword>
<feature type="non-terminal residue" evidence="1">
    <location>
        <position position="48"/>
    </location>
</feature>
<reference evidence="1 2" key="1">
    <citation type="journal article" date="2019" name="Sci. Rep.">
        <title>Orb-weaving spider Araneus ventricosus genome elucidates the spidroin gene catalogue.</title>
        <authorList>
            <person name="Kono N."/>
            <person name="Nakamura H."/>
            <person name="Ohtoshi R."/>
            <person name="Moran D.A.P."/>
            <person name="Shinohara A."/>
            <person name="Yoshida Y."/>
            <person name="Fujiwara M."/>
            <person name="Mori M."/>
            <person name="Tomita M."/>
            <person name="Arakawa K."/>
        </authorList>
    </citation>
    <scope>NUCLEOTIDE SEQUENCE [LARGE SCALE GENOMIC DNA]</scope>
</reference>
<dbReference type="Proteomes" id="UP000499080">
    <property type="component" value="Unassembled WGS sequence"/>
</dbReference>
<gene>
    <name evidence="1" type="ORF">AVEN_198343_1</name>
</gene>
<accession>A0A4Y2U1B0</accession>
<dbReference type="AlphaFoldDB" id="A0A4Y2U1B0"/>
<dbReference type="EMBL" id="BGPR01032922">
    <property type="protein sequence ID" value="GBO06648.1"/>
    <property type="molecule type" value="Genomic_DNA"/>
</dbReference>
<organism evidence="1 2">
    <name type="scientific">Araneus ventricosus</name>
    <name type="common">Orbweaver spider</name>
    <name type="synonym">Epeira ventricosa</name>
    <dbReference type="NCBI Taxonomy" id="182803"/>
    <lineage>
        <taxon>Eukaryota</taxon>
        <taxon>Metazoa</taxon>
        <taxon>Ecdysozoa</taxon>
        <taxon>Arthropoda</taxon>
        <taxon>Chelicerata</taxon>
        <taxon>Arachnida</taxon>
        <taxon>Araneae</taxon>
        <taxon>Araneomorphae</taxon>
        <taxon>Entelegynae</taxon>
        <taxon>Araneoidea</taxon>
        <taxon>Araneidae</taxon>
        <taxon>Araneus</taxon>
    </lineage>
</organism>
<protein>
    <submittedName>
        <fullName evidence="1">Uncharacterized protein</fullName>
    </submittedName>
</protein>
<sequence>MVVLLEKMNGQTLPRDALVSPSNIWTLYRWRMLFRHALRSLGVVKTED</sequence>
<name>A0A4Y2U1B0_ARAVE</name>
<proteinExistence type="predicted"/>
<evidence type="ECO:0000313" key="2">
    <source>
        <dbReference type="Proteomes" id="UP000499080"/>
    </source>
</evidence>
<evidence type="ECO:0000313" key="1">
    <source>
        <dbReference type="EMBL" id="GBO06648.1"/>
    </source>
</evidence>